<proteinExistence type="predicted"/>
<accession>A0A1W1Y1F1</accession>
<dbReference type="RefSeq" id="WP_139799064.1">
    <property type="nucleotide sequence ID" value="NZ_FWXD01000066.1"/>
</dbReference>
<organism evidence="3 4">
    <name type="scientific">Andreprevotia lacus DSM 23236</name>
    <dbReference type="NCBI Taxonomy" id="1121001"/>
    <lineage>
        <taxon>Bacteria</taxon>
        <taxon>Pseudomonadati</taxon>
        <taxon>Pseudomonadota</taxon>
        <taxon>Betaproteobacteria</taxon>
        <taxon>Neisseriales</taxon>
        <taxon>Chitinibacteraceae</taxon>
        <taxon>Andreprevotia</taxon>
    </lineage>
</organism>
<dbReference type="Gene3D" id="2.180.10.10">
    <property type="entry name" value="RHS repeat-associated core"/>
    <property type="match status" value="1"/>
</dbReference>
<dbReference type="OrthoDB" id="5445630at2"/>
<feature type="compositionally biased region" description="Basic and acidic residues" evidence="1">
    <location>
        <begin position="314"/>
        <end position="323"/>
    </location>
</feature>
<name>A0A1W1Y1F1_9NEIS</name>
<reference evidence="3 4" key="1">
    <citation type="submission" date="2017-04" db="EMBL/GenBank/DDBJ databases">
        <authorList>
            <person name="Afonso C.L."/>
            <person name="Miller P.J."/>
            <person name="Scott M.A."/>
            <person name="Spackman E."/>
            <person name="Goraichik I."/>
            <person name="Dimitrov K.M."/>
            <person name="Suarez D.L."/>
            <person name="Swayne D.E."/>
        </authorList>
    </citation>
    <scope>NUCLEOTIDE SEQUENCE [LARGE SCALE GENOMIC DNA]</scope>
    <source>
        <strain evidence="3 4">DSM 23236</strain>
    </source>
</reference>
<dbReference type="InterPro" id="IPR045351">
    <property type="entry name" value="DUF6531"/>
</dbReference>
<evidence type="ECO:0000259" key="2">
    <source>
        <dbReference type="Pfam" id="PF20148"/>
    </source>
</evidence>
<dbReference type="CDD" id="cd20743">
    <property type="entry name" value="FIX_RhsA-like"/>
    <property type="match status" value="1"/>
</dbReference>
<feature type="domain" description="DUF6531" evidence="2">
    <location>
        <begin position="356"/>
        <end position="431"/>
    </location>
</feature>
<dbReference type="InterPro" id="IPR031325">
    <property type="entry name" value="RHS_repeat"/>
</dbReference>
<feature type="non-terminal residue" evidence="3">
    <location>
        <position position="727"/>
    </location>
</feature>
<dbReference type="EMBL" id="FWXD01000066">
    <property type="protein sequence ID" value="SMC30009.1"/>
    <property type="molecule type" value="Genomic_DNA"/>
</dbReference>
<dbReference type="AlphaFoldDB" id="A0A1W1Y1F1"/>
<dbReference type="InterPro" id="IPR006530">
    <property type="entry name" value="YD"/>
</dbReference>
<evidence type="ECO:0000313" key="3">
    <source>
        <dbReference type="EMBL" id="SMC30009.1"/>
    </source>
</evidence>
<feature type="region of interest" description="Disordered" evidence="1">
    <location>
        <begin position="309"/>
        <end position="338"/>
    </location>
</feature>
<dbReference type="NCBIfam" id="TIGR01643">
    <property type="entry name" value="YD_repeat_2x"/>
    <property type="match status" value="2"/>
</dbReference>
<evidence type="ECO:0000313" key="4">
    <source>
        <dbReference type="Proteomes" id="UP000192761"/>
    </source>
</evidence>
<sequence length="727" mass="80535">MTAPATAKSNPPAPKTEPQVAVAPLNAISPEDVSAGVRKFDQWLRDNTGGYINLERIKTVAGSLPVVGNIIALIDAVMDIITLVSNKAAGFLDWVSLFINLVGIVPIPPTMAAARMSLRPTLHLIRTQLKGAIKDVLVDIIADHLNATLAGTIEKFVEDAKAGLSKLLNDCADKANGMMNDFATGLDKAAAGTLFNTQASADAARKKLAAAQKTSWRDPWSKFGNYFEALHDAEVAMAKAAANAAAAAALSDGIKARLRGIAGEFKVLAPKVKSMVARMGNPGEPGTIAYLLVKLTEAIIKWKKKNKARPAAVPDKKTGETHKRAGPGELEAQSHQSPAKCIPCQAKNKGKVGSKNSIDFAMGTESVSHVDFVLNGVFPLQWSRTYRSNLAAFNDSEQGARWVTPFSTCIDIDREAGELVYHGADGRSHRFPLLQVGQSHKNTIENFTLSQLSDTLIAVTYGKDVVESYERVGQRYRLTMMKQRNGLTLGLRYDHPHGEHGQLSDLLVREGDTVHAHVGVQPDGHGRIAALWEMQDGQPVRQLASYKYNEYGDLVLAQDENGAVWQYQYQHHLLTRYVDRTGRGINLEWDGVNADAKAIHEWADDGSFDTWLQWDKNIRLTYVTDALGQETWYYYDILGYTYRIRYPEGSEEWFFRDDNKNVVKHHHPDGSKDIYEYDERSNLTYHLRPDGTTVHFAWDDDDNLTGIRDPEGNHWLRAYDEQGNVTE</sequence>
<gene>
    <name evidence="3" type="ORF">SAMN02745857_04353</name>
</gene>
<keyword evidence="4" id="KW-1185">Reference proteome</keyword>
<dbReference type="Pfam" id="PF20148">
    <property type="entry name" value="DUF6531"/>
    <property type="match status" value="1"/>
</dbReference>
<dbReference type="Pfam" id="PF05593">
    <property type="entry name" value="RHS_repeat"/>
    <property type="match status" value="1"/>
</dbReference>
<dbReference type="STRING" id="1121001.SAMN02745857_04353"/>
<evidence type="ECO:0000256" key="1">
    <source>
        <dbReference type="SAM" id="MobiDB-lite"/>
    </source>
</evidence>
<dbReference type="Proteomes" id="UP000192761">
    <property type="component" value="Unassembled WGS sequence"/>
</dbReference>
<protein>
    <submittedName>
        <fullName evidence="3">YD repeat-containing protein</fullName>
    </submittedName>
</protein>